<dbReference type="Pfam" id="PF19590">
    <property type="entry name" value="TrbL_3"/>
    <property type="match status" value="1"/>
</dbReference>
<dbReference type="AlphaFoldDB" id="A0A1T4M3N2"/>
<gene>
    <name evidence="3" type="ORF">SAMN02745673_00929</name>
</gene>
<keyword evidence="2" id="KW-0472">Membrane</keyword>
<feature type="transmembrane region" description="Helical" evidence="2">
    <location>
        <begin position="91"/>
        <end position="115"/>
    </location>
</feature>
<protein>
    <recommendedName>
        <fullName evidence="5">TrbL/VirB6 plasmid conjugal transfer protein</fullName>
    </recommendedName>
</protein>
<feature type="transmembrane region" description="Helical" evidence="2">
    <location>
        <begin position="170"/>
        <end position="191"/>
    </location>
</feature>
<dbReference type="EMBL" id="FUWS01000002">
    <property type="protein sequence ID" value="SJZ61521.1"/>
    <property type="molecule type" value="Genomic_DNA"/>
</dbReference>
<feature type="region of interest" description="Disordered" evidence="1">
    <location>
        <begin position="417"/>
        <end position="503"/>
    </location>
</feature>
<evidence type="ECO:0000313" key="3">
    <source>
        <dbReference type="EMBL" id="SJZ61521.1"/>
    </source>
</evidence>
<keyword evidence="4" id="KW-1185">Reference proteome</keyword>
<feature type="transmembrane region" description="Helical" evidence="2">
    <location>
        <begin position="127"/>
        <end position="150"/>
    </location>
</feature>
<evidence type="ECO:0000313" key="4">
    <source>
        <dbReference type="Proteomes" id="UP000190637"/>
    </source>
</evidence>
<feature type="transmembrane region" description="Helical" evidence="2">
    <location>
        <begin position="355"/>
        <end position="375"/>
    </location>
</feature>
<dbReference type="STRING" id="1122192.SAMN02745673_00929"/>
<reference evidence="3 4" key="1">
    <citation type="submission" date="2017-02" db="EMBL/GenBank/DDBJ databases">
        <authorList>
            <person name="Peterson S.W."/>
        </authorList>
    </citation>
    <scope>NUCLEOTIDE SEQUENCE [LARGE SCALE GENOMIC DNA]</scope>
    <source>
        <strain evidence="3 4">DSM 45154</strain>
    </source>
</reference>
<accession>A0A1T4M3N2</accession>
<feature type="compositionally biased region" description="Low complexity" evidence="1">
    <location>
        <begin position="466"/>
        <end position="503"/>
    </location>
</feature>
<evidence type="ECO:0000256" key="1">
    <source>
        <dbReference type="SAM" id="MobiDB-lite"/>
    </source>
</evidence>
<feature type="transmembrane region" description="Helical" evidence="2">
    <location>
        <begin position="286"/>
        <end position="303"/>
    </location>
</feature>
<evidence type="ECO:0000256" key="2">
    <source>
        <dbReference type="SAM" id="Phobius"/>
    </source>
</evidence>
<keyword evidence="2" id="KW-1133">Transmembrane helix</keyword>
<proteinExistence type="predicted"/>
<sequence length="539" mass="54240">MDGEEDGSCFFLDPVCIGRQGVASAVSNAFTSTLEDIAAAIAEAVAQIVTALGTSWLFFSTPENLEATEKVGPGVVTAETPPDSAAGLETVLGWVTWISLGLCVLSLMVAGAMMAVRTRRGEGGEHLGKVVVIMVATVLIASASAIAGALLEAGPSANASAPVQSVQRHLWWYVGAAVVLSVIVGGAKMAWEQRADAGKALVQSLITLVVVSGCGLAVITLATQAADDFARWLVLDSSDADFGERVLQMLALSRLSGLGVMLIIVLGVIAMIVSLIQMVLILIRDGLLVVLAAILPLAASFTNTEMGRTWFKKTCAWIIAFILYKPAAAIIYAVAFEIVASDEGGLDQTLSRSVMGLALMVMALVALPALIKLTVPMASMGGGGGGAAGAAAGAVAGMAGAVASGAVKKFSSISSESIETSGSSSGGSPNGADPVPHQQGSQGEEPHQETSPDGADPSQTGKRQGTGDTPDGADTGGADTDSAGTGTAAETASGSAGGSAATGNPWLMVAEAVVETGQAAYDTAKGTMTEAVEEPDGSK</sequence>
<evidence type="ECO:0008006" key="5">
    <source>
        <dbReference type="Google" id="ProtNLM"/>
    </source>
</evidence>
<dbReference type="InterPro" id="IPR045782">
    <property type="entry name" value="TrbL_3"/>
</dbReference>
<dbReference type="Proteomes" id="UP000190637">
    <property type="component" value="Unassembled WGS sequence"/>
</dbReference>
<feature type="transmembrane region" description="Helical" evidence="2">
    <location>
        <begin position="255"/>
        <end position="280"/>
    </location>
</feature>
<feature type="transmembrane region" description="Helical" evidence="2">
    <location>
        <begin position="315"/>
        <end position="335"/>
    </location>
</feature>
<organism evidence="3 4">
    <name type="scientific">Marinactinospora thermotolerans DSM 45154</name>
    <dbReference type="NCBI Taxonomy" id="1122192"/>
    <lineage>
        <taxon>Bacteria</taxon>
        <taxon>Bacillati</taxon>
        <taxon>Actinomycetota</taxon>
        <taxon>Actinomycetes</taxon>
        <taxon>Streptosporangiales</taxon>
        <taxon>Nocardiopsidaceae</taxon>
        <taxon>Marinactinospora</taxon>
    </lineage>
</organism>
<keyword evidence="2" id="KW-0812">Transmembrane</keyword>
<name>A0A1T4M3N2_9ACTN</name>
<feature type="transmembrane region" description="Helical" evidence="2">
    <location>
        <begin position="387"/>
        <end position="407"/>
    </location>
</feature>